<keyword evidence="1" id="KW-0614">Plasmid</keyword>
<dbReference type="HOGENOM" id="CLU_2734689_0_0_6"/>
<sequence length="71" mass="8245">MMAVTMAGIEIEKTSGYWRAKGFKQPGVLERLEREDGVIIHQRREWRMYDPETGKLTTKAGTLWGLLKKIH</sequence>
<organism evidence="1 2">
    <name type="scientific">Yersinia pestis bv. Antiqua (strain Nepal516)</name>
    <dbReference type="NCBI Taxonomy" id="377628"/>
    <lineage>
        <taxon>Bacteria</taxon>
        <taxon>Pseudomonadati</taxon>
        <taxon>Pseudomonadota</taxon>
        <taxon>Gammaproteobacteria</taxon>
        <taxon>Enterobacterales</taxon>
        <taxon>Yersiniaceae</taxon>
        <taxon>Yersinia</taxon>
    </lineage>
</organism>
<name>A0A0H2YN01_YERPN</name>
<dbReference type="Proteomes" id="UP000008936">
    <property type="component" value="Plasmid pMT"/>
</dbReference>
<evidence type="ECO:0000313" key="1">
    <source>
        <dbReference type="EMBL" id="ABG20411.1"/>
    </source>
</evidence>
<dbReference type="AlphaFoldDB" id="A0A0H2YN01"/>
<geneLocation type="plasmid" evidence="1 2">
    <name>pMT</name>
</geneLocation>
<dbReference type="EMBL" id="CP000306">
    <property type="protein sequence ID" value="ABG20411.1"/>
    <property type="molecule type" value="Genomic_DNA"/>
</dbReference>
<accession>A0A0H2YN01</accession>
<proteinExistence type="predicted"/>
<protein>
    <submittedName>
        <fullName evidence="1">Uncharacterized protein</fullName>
    </submittedName>
</protein>
<gene>
    <name evidence="1" type="ordered locus">YPN_MT0097</name>
</gene>
<evidence type="ECO:0000313" key="2">
    <source>
        <dbReference type="Proteomes" id="UP000008936"/>
    </source>
</evidence>
<dbReference type="KEGG" id="ypn:YPN_MT0097"/>
<reference evidence="1 2" key="1">
    <citation type="journal article" date="2006" name="J. Bacteriol.">
        <title>Complete genome sequence of Yersinia pestis strains Antiqua and Nepal516: evidence of gene reduction in an emerging pathogen.</title>
        <authorList>
            <person name="Chain P.S."/>
            <person name="Hu P."/>
            <person name="Malfatti S.A."/>
            <person name="Radnedge L."/>
            <person name="Larimer F."/>
            <person name="Vergez L.M."/>
            <person name="Worsham P."/>
            <person name="Chu M.C."/>
            <person name="Andersen G.L."/>
        </authorList>
    </citation>
    <scope>NUCLEOTIDE SEQUENCE [LARGE SCALE GENOMIC DNA]</scope>
    <source>
        <strain evidence="1 2">Nepal516</strain>
        <plasmid evidence="2">pMT</plasmid>
    </source>
</reference>